<keyword evidence="2" id="KW-1185">Reference proteome</keyword>
<protein>
    <recommendedName>
        <fullName evidence="3">N-acetyltransferase</fullName>
    </recommendedName>
</protein>
<dbReference type="InterPro" id="IPR016181">
    <property type="entry name" value="Acyl_CoA_acyltransferase"/>
</dbReference>
<dbReference type="Gene3D" id="3.40.630.30">
    <property type="match status" value="1"/>
</dbReference>
<sequence length="389" mass="43526">MAAHSQGPVSIHPVKDKADKREFVELAFRLNRGDPAWVPPLKNEAFDLLTPGKNPWFEHGKAQLFLARRDGRTVGRISAHVDFLALEQPASQGMGPGTGNWGLLEAEDAEVAHALIVSAEDWLRGQGMNRALGPLSISIWDEPGLLVEGFDTPPTIMLGHNSPLYQAWIEGEGYRPVKKLFNYAVDIVDGFPPLVNRIVAAGEKNERIRIRRVDKRKFDAEAQLIMGILNDAWSDNWGFVPLTDSEIAYVGKKLKDIVFEDLIRVAEVDGEAVAFMIVLPDINELLIGMDGSLFPFNWARLLWWLRKPKSKRLRVPLMGVVKKLQNSRMASTLAFMMIEYIRRDGVAKYGAEQGDIGWVLDDNQGMNAVADAINATVNRVYQLYDKPLS</sequence>
<dbReference type="GeneID" id="303001900"/>
<dbReference type="RefSeq" id="WP_086457204.1">
    <property type="nucleotide sequence ID" value="NZ_FXWL01000002.1"/>
</dbReference>
<accession>A0A1Y6FVG8</accession>
<reference evidence="2" key="1">
    <citation type="submission" date="2017-04" db="EMBL/GenBank/DDBJ databases">
        <authorList>
            <person name="Varghese N."/>
            <person name="Submissions S."/>
        </authorList>
    </citation>
    <scope>NUCLEOTIDE SEQUENCE [LARGE SCALE GENOMIC DNA]</scope>
    <source>
        <strain evidence="2">UI2</strain>
    </source>
</reference>
<dbReference type="PANTHER" id="PTHR41368">
    <property type="entry name" value="PROTEIN YGHO"/>
    <property type="match status" value="1"/>
</dbReference>
<dbReference type="SUPFAM" id="SSF55729">
    <property type="entry name" value="Acyl-CoA N-acyltransferases (Nat)"/>
    <property type="match status" value="1"/>
</dbReference>
<dbReference type="InterPro" id="IPR039968">
    <property type="entry name" value="BcerS-like"/>
</dbReference>
<name>A0A1Y6FVG8_9SPHN</name>
<evidence type="ECO:0000313" key="2">
    <source>
        <dbReference type="Proteomes" id="UP000194469"/>
    </source>
</evidence>
<proteinExistence type="predicted"/>
<organism evidence="1 2">
    <name type="scientific">Sphingopyxis terrae subsp. ummariensis</name>
    <dbReference type="NCBI Taxonomy" id="429001"/>
    <lineage>
        <taxon>Bacteria</taxon>
        <taxon>Pseudomonadati</taxon>
        <taxon>Pseudomonadota</taxon>
        <taxon>Alphaproteobacteria</taxon>
        <taxon>Sphingomonadales</taxon>
        <taxon>Sphingomonadaceae</taxon>
        <taxon>Sphingopyxis</taxon>
    </lineage>
</organism>
<dbReference type="EMBL" id="FXWL01000002">
    <property type="protein sequence ID" value="SMQ76832.1"/>
    <property type="molecule type" value="Genomic_DNA"/>
</dbReference>
<dbReference type="Proteomes" id="UP000194469">
    <property type="component" value="Unassembled WGS sequence"/>
</dbReference>
<dbReference type="AlphaFoldDB" id="A0A1Y6FVG8"/>
<evidence type="ECO:0008006" key="3">
    <source>
        <dbReference type="Google" id="ProtNLM"/>
    </source>
</evidence>
<gene>
    <name evidence="1" type="ORF">SAMN06295984_2257</name>
</gene>
<evidence type="ECO:0000313" key="1">
    <source>
        <dbReference type="EMBL" id="SMQ76832.1"/>
    </source>
</evidence>
<dbReference type="PANTHER" id="PTHR41368:SF1">
    <property type="entry name" value="PROTEIN YGHO"/>
    <property type="match status" value="1"/>
</dbReference>